<protein>
    <submittedName>
        <fullName evidence="2">Uncharacterized protein</fullName>
    </submittedName>
</protein>
<feature type="compositionally biased region" description="Basic and acidic residues" evidence="1">
    <location>
        <begin position="1348"/>
        <end position="1366"/>
    </location>
</feature>
<reference evidence="2" key="1">
    <citation type="submission" date="2023-03" db="EMBL/GenBank/DDBJ databases">
        <title>Massive genome expansion in bonnet fungi (Mycena s.s.) driven by repeated elements and novel gene families across ecological guilds.</title>
        <authorList>
            <consortium name="Lawrence Berkeley National Laboratory"/>
            <person name="Harder C.B."/>
            <person name="Miyauchi S."/>
            <person name="Viragh M."/>
            <person name="Kuo A."/>
            <person name="Thoen E."/>
            <person name="Andreopoulos B."/>
            <person name="Lu D."/>
            <person name="Skrede I."/>
            <person name="Drula E."/>
            <person name="Henrissat B."/>
            <person name="Morin E."/>
            <person name="Kohler A."/>
            <person name="Barry K."/>
            <person name="LaButti K."/>
            <person name="Morin E."/>
            <person name="Salamov A."/>
            <person name="Lipzen A."/>
            <person name="Mereny Z."/>
            <person name="Hegedus B."/>
            <person name="Baldrian P."/>
            <person name="Stursova M."/>
            <person name="Weitz H."/>
            <person name="Taylor A."/>
            <person name="Grigoriev I.V."/>
            <person name="Nagy L.G."/>
            <person name="Martin F."/>
            <person name="Kauserud H."/>
        </authorList>
    </citation>
    <scope>NUCLEOTIDE SEQUENCE</scope>
    <source>
        <strain evidence="2">CBHHK188m</strain>
    </source>
</reference>
<dbReference type="PANTHER" id="PTHR46579">
    <property type="entry name" value="F5/8 TYPE C DOMAIN-CONTAINING PROTEIN-RELATED"/>
    <property type="match status" value="1"/>
</dbReference>
<feature type="region of interest" description="Disordered" evidence="1">
    <location>
        <begin position="1348"/>
        <end position="1373"/>
    </location>
</feature>
<evidence type="ECO:0000256" key="1">
    <source>
        <dbReference type="SAM" id="MobiDB-lite"/>
    </source>
</evidence>
<feature type="compositionally biased region" description="Pro residues" evidence="1">
    <location>
        <begin position="1299"/>
        <end position="1323"/>
    </location>
</feature>
<keyword evidence="3" id="KW-1185">Reference proteome</keyword>
<dbReference type="EMBL" id="JARJLG010000135">
    <property type="protein sequence ID" value="KAJ7738839.1"/>
    <property type="molecule type" value="Genomic_DNA"/>
</dbReference>
<sequence>MGKRYLCTCALRDNAHLVSFADRKDHEKELADKKSREELNRTLDKAVNDLGALTLKDPSDLSLDSAADLLAALTLTDSGPDISRQPSKLWTPRSEFQEIRALHHPVSFAPLGLEEANRSVQAVVADLPKRIDKVATRRQNIQNEIKKQLSDAKKTLDVAENFDMENDQQLAAMRSRLRSAFETSMSVEESLKHIKDSPQKADLAAELRGLEIKINFVGSVLPPETTPLPYDASHIAENPVRGVGLIAQVMMLLGIVCHVIMGLGTDPTNFVLQTVTLIIKMVMSLHAVKTADGKEEYDAGQKDILGELPTTLYTAMKRFNLDGKTMQYAMCPSCHHTHPPLNPAAAVLTYPETCVNRVVDNLGARTCSTPLLVKRDGRMRPICSFLSASFIDHVARILSDPEIERMCDKACDDAMAALKQAPNPYSTSVFESEFMKTFEGPVPGQLFIDRGTRMRLPYALFLDFFNPNGTRKRGNHDSIGLLSAVNMALPHTIRNKPEYVHVNILLGRKEPDVEQINGHLIPTIDDALIAWERGINITPTGASPKGRDVDIAFVLSINDLPAARKLAGAAGHTSHFFCTVCSCHGIPTMYRSDFGHQDWQPRDVNELRNAAFAWRDATNLKERDRIFKKYGVRWSEMWRLPYWNPSRMLVIDAMHCILEGLVHYYCRHVLQIDVEEAKRPEKPPPAYDHDFVMYDEDEEEVEEVPFRMRNGRERKQVGAIHTLLVLPLEGESAKLRDKATFIKKLAAKNKSPLQFVCWTLDLLDSTHTEKETKAQLAEKLYQWRLTKPLVSASYAFRPKTMPPESVAFIQEVIRNTVTPSWINSVPKDFGSKKAGTIKADEWRLYATIFLPIALVLMWGDNMTGPHAAHFESLLTHSMALFQATTLVCRYTMSKERASAFRTFLKDWLDRLHPLFPHTGYEDRKKRPNIHAAFHIYDFLLLFGPIKTNNHIGGETEATMLTSFMRGANLRRWLNRPDCPQVILEFKRLFDLAFTRRNFRDEGDVPEPGANCEPARYRYKGLIYSRASTDLGGSLVMYYPPDSTSATAGKLLQRTLDVDLMPSMPGNPSVPANGPLFGGACIGGEFYTVYQGDPRFLCHFPSPEEAASVDTQDVYANFTTPTYMSNGVPYIPFIPKFCPWYGDLLGILGHYTWGNTPIMKVKSGQWAFASAPASQWYELEEKLQCVAQALLEGEQTPFDEIVAAIISFSLPMPLYIRWGKIVGDPEIPIPRLLSAMSLIPSMAEQTYMRSLPGSVKWSPWAWTIKEHPNPGSDHHSPWVAFYDLVQEMTFRSLREEQPFSAPPAAPELPPEPEPAPAPVKPFPPVEKNSGQRPEETMVSFLARRKSMRERAMANEDSKQKLRREQLEKNASTGAVPGKRGARVYVWELRDGYYIRTAGGRDKYEDIWEDYSESQRMYDSNANEWDVCEAFGTNQDEEDLRPYTVIDYDTEFDDEPLMMGPDTMRSDMPADLSTPIVNLAPVLPAADTDPDLPPNPVAAKVLGDKDIALPSAGKLETYLTFLAQCRDFKSAQDIDHIPIDFHDPESTLNEKWEVDVQRVSCIADGASFKGGLRYVIRETDNPSGLCLVLESATTVLEVIRRKWGPTVIQVAQHLLARGMAFHFGLPLHPTPLAPTTSSRLTYSGLGYRSQDYQPDVWDFRGYMGRRRQLLHSPRGLVALRSGGVIARIARDDVCLEDGLICPSDYPPDHGVCFWDGRSAESLRDEQLTDDEVDIICGVYHVATGQWDPASAGNRQITSRSWWPRPHSFAKSALNVGWWTPACEHFYQGRLQKFDDGIYRIETAHTWKEQLKLERKCQPITEAFPYTDCGLLLTTTTDSARRIIAVQDDEHTAWRITAVQPFDFKTPGLG</sequence>
<dbReference type="PANTHER" id="PTHR46579:SF1">
    <property type="entry name" value="F5_8 TYPE C DOMAIN-CONTAINING PROTEIN"/>
    <property type="match status" value="1"/>
</dbReference>
<feature type="region of interest" description="Disordered" evidence="1">
    <location>
        <begin position="1294"/>
        <end position="1333"/>
    </location>
</feature>
<organism evidence="2 3">
    <name type="scientific">Mycena maculata</name>
    <dbReference type="NCBI Taxonomy" id="230809"/>
    <lineage>
        <taxon>Eukaryota</taxon>
        <taxon>Fungi</taxon>
        <taxon>Dikarya</taxon>
        <taxon>Basidiomycota</taxon>
        <taxon>Agaricomycotina</taxon>
        <taxon>Agaricomycetes</taxon>
        <taxon>Agaricomycetidae</taxon>
        <taxon>Agaricales</taxon>
        <taxon>Marasmiineae</taxon>
        <taxon>Mycenaceae</taxon>
        <taxon>Mycena</taxon>
    </lineage>
</organism>
<comment type="caution">
    <text evidence="2">The sequence shown here is derived from an EMBL/GenBank/DDBJ whole genome shotgun (WGS) entry which is preliminary data.</text>
</comment>
<proteinExistence type="predicted"/>
<gene>
    <name evidence="2" type="ORF">DFH07DRAFT_965938</name>
</gene>
<dbReference type="Proteomes" id="UP001215280">
    <property type="component" value="Unassembled WGS sequence"/>
</dbReference>
<evidence type="ECO:0000313" key="2">
    <source>
        <dbReference type="EMBL" id="KAJ7738839.1"/>
    </source>
</evidence>
<evidence type="ECO:0000313" key="3">
    <source>
        <dbReference type="Proteomes" id="UP001215280"/>
    </source>
</evidence>
<accession>A0AAD7MZ57</accession>
<name>A0AAD7MZ57_9AGAR</name>